<feature type="compositionally biased region" description="Polar residues" evidence="1">
    <location>
        <begin position="928"/>
        <end position="952"/>
    </location>
</feature>
<feature type="compositionally biased region" description="Basic and acidic residues" evidence="1">
    <location>
        <begin position="541"/>
        <end position="566"/>
    </location>
</feature>
<protein>
    <submittedName>
        <fullName evidence="3">Integrator complex subunit 3</fullName>
    </submittedName>
</protein>
<feature type="compositionally biased region" description="Acidic residues" evidence="1">
    <location>
        <begin position="575"/>
        <end position="585"/>
    </location>
</feature>
<feature type="compositionally biased region" description="Polar residues" evidence="1">
    <location>
        <begin position="484"/>
        <end position="513"/>
    </location>
</feature>
<feature type="region of interest" description="Disordered" evidence="1">
    <location>
        <begin position="1118"/>
        <end position="1167"/>
    </location>
</feature>
<name>A0A9P6KDS5_9FUNG</name>
<accession>A0A9P6KDS5</accession>
<dbReference type="AlphaFoldDB" id="A0A9P6KDS5"/>
<gene>
    <name evidence="3" type="primary">INTS3</name>
    <name evidence="3" type="ORF">BGW38_002099</name>
</gene>
<reference evidence="3" key="1">
    <citation type="journal article" date="2020" name="Fungal Divers.">
        <title>Resolving the Mortierellaceae phylogeny through synthesis of multi-gene phylogenetics and phylogenomics.</title>
        <authorList>
            <person name="Vandepol N."/>
            <person name="Liber J."/>
            <person name="Desiro A."/>
            <person name="Na H."/>
            <person name="Kennedy M."/>
            <person name="Barry K."/>
            <person name="Grigoriev I.V."/>
            <person name="Miller A.N."/>
            <person name="O'Donnell K."/>
            <person name="Stajich J.E."/>
            <person name="Bonito G."/>
        </authorList>
    </citation>
    <scope>NUCLEOTIDE SEQUENCE</scope>
    <source>
        <strain evidence="3">KOD1015</strain>
    </source>
</reference>
<evidence type="ECO:0000259" key="2">
    <source>
        <dbReference type="Pfam" id="PF10189"/>
    </source>
</evidence>
<comment type="caution">
    <text evidence="3">The sequence shown here is derived from an EMBL/GenBank/DDBJ whole genome shotgun (WGS) entry which is preliminary data.</text>
</comment>
<dbReference type="OrthoDB" id="2021145at2759"/>
<dbReference type="InterPro" id="IPR019333">
    <property type="entry name" value="INTS3_N"/>
</dbReference>
<dbReference type="PANTHER" id="PTHR13587:SF7">
    <property type="entry name" value="INTEGRATOR COMPLEX SUBUNIT 3"/>
    <property type="match status" value="1"/>
</dbReference>
<dbReference type="EMBL" id="JAABOA010001705">
    <property type="protein sequence ID" value="KAF9581035.1"/>
    <property type="molecule type" value="Genomic_DNA"/>
</dbReference>
<feature type="region of interest" description="Disordered" evidence="1">
    <location>
        <begin position="484"/>
        <end position="601"/>
    </location>
</feature>
<dbReference type="GO" id="GO:0005737">
    <property type="term" value="C:cytoplasm"/>
    <property type="evidence" value="ECO:0007669"/>
    <property type="project" value="TreeGrafter"/>
</dbReference>
<feature type="compositionally biased region" description="Polar residues" evidence="1">
    <location>
        <begin position="522"/>
        <end position="533"/>
    </location>
</feature>
<keyword evidence="4" id="KW-1185">Reference proteome</keyword>
<dbReference type="Pfam" id="PF10189">
    <property type="entry name" value="Ints3_N"/>
    <property type="match status" value="1"/>
</dbReference>
<feature type="region of interest" description="Disordered" evidence="1">
    <location>
        <begin position="919"/>
        <end position="952"/>
    </location>
</feature>
<evidence type="ECO:0000313" key="3">
    <source>
        <dbReference type="EMBL" id="KAF9581035.1"/>
    </source>
</evidence>
<feature type="domain" description="Integrator complex subunit 3 N-terminal" evidence="2">
    <location>
        <begin position="60"/>
        <end position="454"/>
    </location>
</feature>
<dbReference type="InterPro" id="IPR045334">
    <property type="entry name" value="INTS3"/>
</dbReference>
<proteinExistence type="predicted"/>
<sequence length="1212" mass="136475">MAVPEPPPPSLIFDFAQFDEEDAVDTEMSQAHGQLLESLKGKSEIEIHNYLQESASVSMKKHAEIINGLLYGILTNRDTAREQFQHLNFVARDSLAFALRQTRYFCSLHQFHKIRPQVREQLVWLVNELTVVRVHGVEALYLNLLRQIRGGDISQPNIQLAEAMLKLLQTHLQPWVYMFPHLVAFSCFTYLRLMLDHSRFVPLRQAEATFCAKLLRERFRDCSDIGRDLVRALQDVARIKEIEEIWQDLLYSPSKLNPQLEGIHQLMAMPTREVYLQSRLTYDMEHKLLHILKHIHFGQHHRNMQWFMDRYLTAPEADALHCDLIRYICCVYHPTNAVLASTIVPRWVLIGGVLRAIKSNVTAANVKLALFYDWLFYDPAKDNIMNIEPAMLLMERSLERYPYITSILFEFLHFVTENYYPPLRDRIHLHVQQAGQALVEKGVIRSLHLIYQAPVFADYPPIRKYMAIMFPNILGDVAESTTGTSIENSLADSSSENNSPQPDSETFDSSNESGVMDEYEYASSSHPSFSTLQDTDDEEQGERQEQKSRDSSRESSREPMHVDEPTRSSTVKANDEEEEEEDEVMESSVAEPAPQQQQSRDLGADALGDWTFAGESDVIGSASKDDLGTTAATPVPGASLWIFGSSLQEFKKAYETNPESSETSNMFKHIWEVYGDVAGAGVVGSDIAHEIGHEICAFAQKTELAENYFSDPADQADKTSTASGSDDSTGTIDALTTCLWRVTKRDGEEGAQRVAEMMIKSEAHMARSERMLGMWYLLGLLRGQLLEVASPFTTLASLSRVSGTADTPSLQDAVQLYGMYLETSASQDISTTMDETDATSQELVQECLERDLQRIQDRQLEIFDTVLPLVLQYLPEFIPRTAQFLKMVLAMAIPSQVYRLSSGLMRGDFVLFSPLSPKMSTKDRTEQSDSSATQTSKMSKNMKSGTKQENTGSLFMGAGARDTADGRHLITSQTLDVLGQTLEWGVFEQLAVWQLVLSEYGGNTDAIAELLRATWVPGMTISTHPESLGGLLNLSRTVSSSSPPNLKLGVSLVRIAAASKDSQVTDSLSWTSFAPTPTSQDMMEFCQTWMLTWTRDFPEPVVEVLLYLSDKTSTPVETTLGISGGSSGSTVSNGDTEQENNTSTKNLRNSRSRSGHVRTKLTPRQRKEQGNYLRVTLKLLQFCWESLERYPQESLSVRDRRRQAFLDIWSAR</sequence>
<evidence type="ECO:0000313" key="4">
    <source>
        <dbReference type="Proteomes" id="UP000780801"/>
    </source>
</evidence>
<dbReference type="PANTHER" id="PTHR13587">
    <property type="entry name" value="INTEGRATOR COMPLEX SUBUNIT 3"/>
    <property type="match status" value="1"/>
</dbReference>
<organism evidence="3 4">
    <name type="scientific">Lunasporangiospora selenospora</name>
    <dbReference type="NCBI Taxonomy" id="979761"/>
    <lineage>
        <taxon>Eukaryota</taxon>
        <taxon>Fungi</taxon>
        <taxon>Fungi incertae sedis</taxon>
        <taxon>Mucoromycota</taxon>
        <taxon>Mortierellomycotina</taxon>
        <taxon>Mortierellomycetes</taxon>
        <taxon>Mortierellales</taxon>
        <taxon>Mortierellaceae</taxon>
        <taxon>Lunasporangiospora</taxon>
    </lineage>
</organism>
<feature type="non-terminal residue" evidence="3">
    <location>
        <position position="1212"/>
    </location>
</feature>
<feature type="compositionally biased region" description="Basic residues" evidence="1">
    <location>
        <begin position="1148"/>
        <end position="1164"/>
    </location>
</feature>
<dbReference type="Proteomes" id="UP000780801">
    <property type="component" value="Unassembled WGS sequence"/>
</dbReference>
<evidence type="ECO:0000256" key="1">
    <source>
        <dbReference type="SAM" id="MobiDB-lite"/>
    </source>
</evidence>